<dbReference type="PATRIC" id="fig|1359164.3.peg.1566"/>
<evidence type="ECO:0000313" key="2">
    <source>
        <dbReference type="Proteomes" id="UP000033556"/>
    </source>
</evidence>
<dbReference type="Proteomes" id="UP000033556">
    <property type="component" value="Unassembled WGS sequence"/>
</dbReference>
<reference evidence="1 2" key="1">
    <citation type="submission" date="2015-01" db="EMBL/GenBank/DDBJ databases">
        <title>Genome Sequencing of Rickettsiales.</title>
        <authorList>
            <person name="Daugherty S.C."/>
            <person name="Su Q."/>
            <person name="Abolude K."/>
            <person name="Beier-Sexton M."/>
            <person name="Carlyon J.A."/>
            <person name="Carter R."/>
            <person name="Day N.P."/>
            <person name="Dumler S.J."/>
            <person name="Dyachenko V."/>
            <person name="Godinez A."/>
            <person name="Kurtti T.J."/>
            <person name="Lichay M."/>
            <person name="Mullins K.E."/>
            <person name="Ott S."/>
            <person name="Pappas-Brown V."/>
            <person name="Paris D.H."/>
            <person name="Patel P."/>
            <person name="Richards A.L."/>
            <person name="Sadzewicz L."/>
            <person name="Sears K."/>
            <person name="Seidman D."/>
            <person name="Sengamalay N."/>
            <person name="Stenos J."/>
            <person name="Tallon L.J."/>
            <person name="Vincent G."/>
            <person name="Fraser C.M."/>
            <person name="Munderloh U."/>
            <person name="Dunning-Hotopp J.C."/>
        </authorList>
    </citation>
    <scope>NUCLEOTIDE SEQUENCE [LARGE SCALE GENOMIC DNA]</scope>
    <source>
        <strain evidence="1 2">Ac/Pa</strain>
    </source>
</reference>
<dbReference type="AlphaFoldDB" id="A0A0F3N6L7"/>
<sequence length="151" mass="17148">MKSLKSELQILVVFIGIMLASFSSNAYGISYMLHADSLLELQIAKDAPTRINIEGEKINDIFIHPQIAAEVAVHNSGCLFILPQQDSSKLYLTLIGENGTVQDLMLNFTKIKPTPIRLIKFGLEQEVIKLTNNKEEKHHECKKQRCNRKRK</sequence>
<dbReference type="EMBL" id="LANR01000001">
    <property type="protein sequence ID" value="KJV62549.1"/>
    <property type="molecule type" value="Genomic_DNA"/>
</dbReference>
<proteinExistence type="predicted"/>
<accession>A0A0F3N6L7</accession>
<name>A0A0F3N6L7_RICAM</name>
<gene>
    <name evidence="1" type="ORF">APHACPA_1580</name>
</gene>
<keyword evidence="2" id="KW-1185">Reference proteome</keyword>
<organism evidence="1 2">
    <name type="scientific">Rickettsia amblyommatis str. Ac/Pa</name>
    <dbReference type="NCBI Taxonomy" id="1359164"/>
    <lineage>
        <taxon>Bacteria</taxon>
        <taxon>Pseudomonadati</taxon>
        <taxon>Pseudomonadota</taxon>
        <taxon>Alphaproteobacteria</taxon>
        <taxon>Rickettsiales</taxon>
        <taxon>Rickettsiaceae</taxon>
        <taxon>Rickettsieae</taxon>
        <taxon>Rickettsia</taxon>
        <taxon>spotted fever group</taxon>
    </lineage>
</organism>
<comment type="caution">
    <text evidence="1">The sequence shown here is derived from an EMBL/GenBank/DDBJ whole genome shotgun (WGS) entry which is preliminary data.</text>
</comment>
<dbReference type="RefSeq" id="WP_011477114.1">
    <property type="nucleotide sequence ID" value="NZ_LANR01000001.1"/>
</dbReference>
<evidence type="ECO:0000313" key="1">
    <source>
        <dbReference type="EMBL" id="KJV62549.1"/>
    </source>
</evidence>
<protein>
    <submittedName>
        <fullName evidence="1">Uncharacterized protein</fullName>
    </submittedName>
</protein>